<comment type="caution">
    <text evidence="2">The sequence shown here is derived from an EMBL/GenBank/DDBJ whole genome shotgun (WGS) entry which is preliminary data.</text>
</comment>
<sequence>MTTIAEEDRRRERRTRRCLRGKGPSQRPYHHIPCSAALDFARTATPGQPDPVKAHRLTLPVVEQYTKDLTLEIGKPPPHASRLHNIPTMDVLGKAGEKDLSRRVTQRNVDLSRYRFTAAQLLIPPVTTGEESGAEHLRWASSHRRHSLSLQLVPTDRPDWTEQDECSKSTLTSVLCKFGPTLRKSESIWSMRSHSKHFENVTPDDSSVLNMRARRFCYPWNCVCFS</sequence>
<accession>A0A2T6ZAL9</accession>
<evidence type="ECO:0000313" key="3">
    <source>
        <dbReference type="Proteomes" id="UP000244722"/>
    </source>
</evidence>
<name>A0A2T6ZAL9_TUBBO</name>
<organism evidence="2 3">
    <name type="scientific">Tuber borchii</name>
    <name type="common">White truffle</name>
    <dbReference type="NCBI Taxonomy" id="42251"/>
    <lineage>
        <taxon>Eukaryota</taxon>
        <taxon>Fungi</taxon>
        <taxon>Dikarya</taxon>
        <taxon>Ascomycota</taxon>
        <taxon>Pezizomycotina</taxon>
        <taxon>Pezizomycetes</taxon>
        <taxon>Pezizales</taxon>
        <taxon>Tuberaceae</taxon>
        <taxon>Tuber</taxon>
    </lineage>
</organism>
<dbReference type="OrthoDB" id="5388920at2759"/>
<reference evidence="2 3" key="1">
    <citation type="submission" date="2017-04" db="EMBL/GenBank/DDBJ databases">
        <title>Draft genome sequence of Tuber borchii Vittad., a whitish edible truffle.</title>
        <authorList>
            <consortium name="DOE Joint Genome Institute"/>
            <person name="Murat C."/>
            <person name="Kuo A."/>
            <person name="Barry K.W."/>
            <person name="Clum A."/>
            <person name="Dockter R.B."/>
            <person name="Fauchery L."/>
            <person name="Iotti M."/>
            <person name="Kohler A."/>
            <person name="Labutti K."/>
            <person name="Lindquist E.A."/>
            <person name="Lipzen A."/>
            <person name="Ohm R.A."/>
            <person name="Wang M."/>
            <person name="Grigoriev I.V."/>
            <person name="Zambonelli A."/>
            <person name="Martin F.M."/>
        </authorList>
    </citation>
    <scope>NUCLEOTIDE SEQUENCE [LARGE SCALE GENOMIC DNA]</scope>
    <source>
        <strain evidence="2 3">Tbo3840</strain>
    </source>
</reference>
<gene>
    <name evidence="2" type="ORF">B9Z19DRAFT_1069701</name>
</gene>
<proteinExistence type="predicted"/>
<evidence type="ECO:0000256" key="1">
    <source>
        <dbReference type="SAM" id="MobiDB-lite"/>
    </source>
</evidence>
<feature type="region of interest" description="Disordered" evidence="1">
    <location>
        <begin position="1"/>
        <end position="29"/>
    </location>
</feature>
<dbReference type="EMBL" id="NESQ01000515">
    <property type="protein sequence ID" value="PUU72525.1"/>
    <property type="molecule type" value="Genomic_DNA"/>
</dbReference>
<evidence type="ECO:0000313" key="2">
    <source>
        <dbReference type="EMBL" id="PUU72525.1"/>
    </source>
</evidence>
<feature type="compositionally biased region" description="Basic residues" evidence="1">
    <location>
        <begin position="11"/>
        <end position="20"/>
    </location>
</feature>
<protein>
    <submittedName>
        <fullName evidence="2">Uncharacterized protein</fullName>
    </submittedName>
</protein>
<keyword evidence="3" id="KW-1185">Reference proteome</keyword>
<feature type="compositionally biased region" description="Basic and acidic residues" evidence="1">
    <location>
        <begin position="1"/>
        <end position="10"/>
    </location>
</feature>
<dbReference type="Proteomes" id="UP000244722">
    <property type="component" value="Unassembled WGS sequence"/>
</dbReference>
<dbReference type="AlphaFoldDB" id="A0A2T6ZAL9"/>